<evidence type="ECO:0000256" key="2">
    <source>
        <dbReference type="SAM" id="Phobius"/>
    </source>
</evidence>
<dbReference type="Proteomes" id="UP001422759">
    <property type="component" value="Unassembled WGS sequence"/>
</dbReference>
<proteinExistence type="predicted"/>
<name>A0ABP4KD90_9ACTN</name>
<reference evidence="4" key="1">
    <citation type="journal article" date="2019" name="Int. J. Syst. Evol. Microbiol.">
        <title>The Global Catalogue of Microorganisms (GCM) 10K type strain sequencing project: providing services to taxonomists for standard genome sequencing and annotation.</title>
        <authorList>
            <consortium name="The Broad Institute Genomics Platform"/>
            <consortium name="The Broad Institute Genome Sequencing Center for Infectious Disease"/>
            <person name="Wu L."/>
            <person name="Ma J."/>
        </authorList>
    </citation>
    <scope>NUCLEOTIDE SEQUENCE [LARGE SCALE GENOMIC DNA]</scope>
    <source>
        <strain evidence="4">JCM 14560</strain>
    </source>
</reference>
<protein>
    <submittedName>
        <fullName evidence="3">Uncharacterized protein</fullName>
    </submittedName>
</protein>
<accession>A0ABP4KD90</accession>
<dbReference type="EMBL" id="BAAANT010000096">
    <property type="protein sequence ID" value="GAA1501397.1"/>
    <property type="molecule type" value="Genomic_DNA"/>
</dbReference>
<sequence>MNTDQSGLAARLAELAESAAPPSTVDVHTAARDGRARVRRRRFAVAATTLAVLVAGASTLAVLRPGAAADSVRPADGAPRSPSPTGTPSKYVGGPGSPAPAAPTSAQTALPFSGSDPLTAEAAFGWLPDFTKSVWYRAEWNGTSLQARGVVGGTPASPVMTLTVYPAGTTPELKDFPTGAHAVRVDAPAVNGREAYWVSSNDANYREGLDLLRWRTPDGRWAQLDSSGLPAADREQVPLRVAAGVTFAHRQVPLPFRLHGVPDTFKVSGVIVQQPVADAPQPWEVDVNYAAGDYNFTTVFVPAGSTATVPAAVIPSRAPLPGLPPVSQEPMACGNAQGVRACVSAQPVGMLGPVGGLTGWLGRFTLLGPDQSAWTTGVLG</sequence>
<gene>
    <name evidence="3" type="ORF">GCM10009760_64230</name>
</gene>
<feature type="transmembrane region" description="Helical" evidence="2">
    <location>
        <begin position="43"/>
        <end position="63"/>
    </location>
</feature>
<keyword evidence="4" id="KW-1185">Reference proteome</keyword>
<feature type="region of interest" description="Disordered" evidence="1">
    <location>
        <begin position="68"/>
        <end position="113"/>
    </location>
</feature>
<evidence type="ECO:0000256" key="1">
    <source>
        <dbReference type="SAM" id="MobiDB-lite"/>
    </source>
</evidence>
<organism evidence="3 4">
    <name type="scientific">Kitasatospora kazusensis</name>
    <dbReference type="NCBI Taxonomy" id="407974"/>
    <lineage>
        <taxon>Bacteria</taxon>
        <taxon>Bacillati</taxon>
        <taxon>Actinomycetota</taxon>
        <taxon>Actinomycetes</taxon>
        <taxon>Kitasatosporales</taxon>
        <taxon>Streptomycetaceae</taxon>
        <taxon>Kitasatospora</taxon>
    </lineage>
</organism>
<evidence type="ECO:0000313" key="3">
    <source>
        <dbReference type="EMBL" id="GAA1501397.1"/>
    </source>
</evidence>
<comment type="caution">
    <text evidence="3">The sequence shown here is derived from an EMBL/GenBank/DDBJ whole genome shotgun (WGS) entry which is preliminary data.</text>
</comment>
<evidence type="ECO:0000313" key="4">
    <source>
        <dbReference type="Proteomes" id="UP001422759"/>
    </source>
</evidence>
<keyword evidence="2" id="KW-1133">Transmembrane helix</keyword>
<keyword evidence="2" id="KW-0812">Transmembrane</keyword>
<feature type="compositionally biased region" description="Low complexity" evidence="1">
    <location>
        <begin position="102"/>
        <end position="111"/>
    </location>
</feature>
<dbReference type="RefSeq" id="WP_344469805.1">
    <property type="nucleotide sequence ID" value="NZ_BAAANT010000096.1"/>
</dbReference>
<keyword evidence="2" id="KW-0472">Membrane</keyword>